<evidence type="ECO:0000313" key="5">
    <source>
        <dbReference type="EMBL" id="CAE7036275.1"/>
    </source>
</evidence>
<feature type="repeat" description="ANK" evidence="3">
    <location>
        <begin position="349"/>
        <end position="371"/>
    </location>
</feature>
<dbReference type="EMBL" id="CAJNDS010000269">
    <property type="protein sequence ID" value="CAE7036275.1"/>
    <property type="molecule type" value="Genomic_DNA"/>
</dbReference>
<accession>A0A812II03</accession>
<sequence length="851" mass="92517">MWRRTALHYCAFEGNVEVAQALLQAGADPFLRDREERTPLHVAAAMGQVGVARELLGTCVSRIRAAALQRFRRERMEPTEPWEDPSMADQRAAKSAMADYLHALEETRRDLLLSEDKHQFTCLHYAVRDAYSGCFQLLKLLLTSLFEFPKGREIDDIMTSKLFEIPHGPGLMKLLAGYLLEEEVAAIAHQHIKRSQDLSLQIANHRDIQGVTPLHHASAMGNYRAAQVLVAHGADRFAKAILPDAQGAEATGQPPSSATPVDLAKDATTSQALAKGTGQDTVETLVQSAVTQVEAHGQDVNEARGLLARRPLHVVLIGAIASAQSSKSSLVEHLLKEYPECDPCITDANGWTPLHYAAAYGRHAELRMLISQAKRLHPRVWQAVSGKENRARGTTKPKKEAGTSISSTTKTPGSSERRPLSRPGEATPAAQRQGIKAGSSEPEDVEAAGFPSHCWTESSLKVSSLSALMGRTPTHLAAQGAGKEAAALLGDTGHIQCLNVLLETGLLDLTALDDRGLSPLLAACAAGSAAGARWLLLHGADCYAEDKMRRNALHVACSCSLDEGRRELVRFLCRWDADYSRLKSMRDCRGRRPQDIYLYRQGSRRAIARDDALPNDFATLWEAARLGDQRMLRTCLQASPKIDAASPGGFTAAMYAASNGHVDVLRTLLSMRCSCGAAVPESGMPERPDAKWCGRSPLHLAAEAGHADVCSLLVRGGAQLEARSKAGLTPLLSAAAAGQLASLKVLVALRADLEASQEVDNGRRNAFHILAGKRTEPHFACLRWLLDTLLAEDFRKLLQMLELQDSDLRRPVDLAQQRGRSHQALLRTMRQAQEMCDAVPDKGSQAAIPSK</sequence>
<evidence type="ECO:0000256" key="2">
    <source>
        <dbReference type="ARBA" id="ARBA00023043"/>
    </source>
</evidence>
<feature type="repeat" description="ANK" evidence="3">
    <location>
        <begin position="515"/>
        <end position="547"/>
    </location>
</feature>
<feature type="repeat" description="ANK" evidence="3">
    <location>
        <begin position="726"/>
        <end position="758"/>
    </location>
</feature>
<comment type="caution">
    <text evidence="5">The sequence shown here is derived from an EMBL/GenBank/DDBJ whole genome shotgun (WGS) entry which is preliminary data.</text>
</comment>
<dbReference type="GO" id="GO:0005737">
    <property type="term" value="C:cytoplasm"/>
    <property type="evidence" value="ECO:0007669"/>
    <property type="project" value="TreeGrafter"/>
</dbReference>
<evidence type="ECO:0000313" key="6">
    <source>
        <dbReference type="Proteomes" id="UP000604046"/>
    </source>
</evidence>
<proteinExistence type="predicted"/>
<evidence type="ECO:0000256" key="4">
    <source>
        <dbReference type="SAM" id="MobiDB-lite"/>
    </source>
</evidence>
<feature type="repeat" description="ANK" evidence="3">
    <location>
        <begin position="35"/>
        <end position="56"/>
    </location>
</feature>
<keyword evidence="6" id="KW-1185">Reference proteome</keyword>
<dbReference type="PANTHER" id="PTHR24198:SF165">
    <property type="entry name" value="ANKYRIN REPEAT-CONTAINING PROTEIN-RELATED"/>
    <property type="match status" value="1"/>
</dbReference>
<dbReference type="Proteomes" id="UP000604046">
    <property type="component" value="Unassembled WGS sequence"/>
</dbReference>
<evidence type="ECO:0000256" key="3">
    <source>
        <dbReference type="PROSITE-ProRule" id="PRU00023"/>
    </source>
</evidence>
<keyword evidence="2 3" id="KW-0040">ANK repeat</keyword>
<reference evidence="5" key="1">
    <citation type="submission" date="2021-02" db="EMBL/GenBank/DDBJ databases">
        <authorList>
            <person name="Dougan E. K."/>
            <person name="Rhodes N."/>
            <person name="Thang M."/>
            <person name="Chan C."/>
        </authorList>
    </citation>
    <scope>NUCLEOTIDE SEQUENCE</scope>
</reference>
<dbReference type="InterPro" id="IPR036770">
    <property type="entry name" value="Ankyrin_rpt-contain_sf"/>
</dbReference>
<dbReference type="Pfam" id="PF12796">
    <property type="entry name" value="Ank_2"/>
    <property type="match status" value="3"/>
</dbReference>
<dbReference type="PROSITE" id="PS50088">
    <property type="entry name" value="ANK_REPEAT"/>
    <property type="match status" value="7"/>
</dbReference>
<dbReference type="SUPFAM" id="SSF48403">
    <property type="entry name" value="Ankyrin repeat"/>
    <property type="match status" value="3"/>
</dbReference>
<evidence type="ECO:0000256" key="1">
    <source>
        <dbReference type="ARBA" id="ARBA00022737"/>
    </source>
</evidence>
<feature type="region of interest" description="Disordered" evidence="4">
    <location>
        <begin position="381"/>
        <end position="448"/>
    </location>
</feature>
<dbReference type="Pfam" id="PF13637">
    <property type="entry name" value="Ank_4"/>
    <property type="match status" value="1"/>
</dbReference>
<dbReference type="Gene3D" id="1.25.40.20">
    <property type="entry name" value="Ankyrin repeat-containing domain"/>
    <property type="match status" value="5"/>
</dbReference>
<feature type="compositionally biased region" description="Polar residues" evidence="4">
    <location>
        <begin position="403"/>
        <end position="414"/>
    </location>
</feature>
<protein>
    <submittedName>
        <fullName evidence="5">ANKRD28 protein</fullName>
    </submittedName>
</protein>
<dbReference type="Pfam" id="PF00023">
    <property type="entry name" value="Ank"/>
    <property type="match status" value="1"/>
</dbReference>
<organism evidence="5 6">
    <name type="scientific">Symbiodinium natans</name>
    <dbReference type="NCBI Taxonomy" id="878477"/>
    <lineage>
        <taxon>Eukaryota</taxon>
        <taxon>Sar</taxon>
        <taxon>Alveolata</taxon>
        <taxon>Dinophyceae</taxon>
        <taxon>Suessiales</taxon>
        <taxon>Symbiodiniaceae</taxon>
        <taxon>Symbiodinium</taxon>
    </lineage>
</organism>
<keyword evidence="1" id="KW-0677">Repeat</keyword>
<feature type="repeat" description="ANK" evidence="3">
    <location>
        <begin position="2"/>
        <end position="34"/>
    </location>
</feature>
<name>A0A812II03_9DINO</name>
<dbReference type="SMART" id="SM00248">
    <property type="entry name" value="ANK"/>
    <property type="match status" value="12"/>
</dbReference>
<feature type="repeat" description="ANK" evidence="3">
    <location>
        <begin position="693"/>
        <end position="725"/>
    </location>
</feature>
<gene>
    <name evidence="5" type="primary">ANKRD28</name>
    <name evidence="5" type="ORF">SNAT2548_LOCUS4409</name>
</gene>
<dbReference type="AlphaFoldDB" id="A0A812II03"/>
<dbReference type="PROSITE" id="PS50297">
    <property type="entry name" value="ANK_REP_REGION"/>
    <property type="match status" value="5"/>
</dbReference>
<dbReference type="InterPro" id="IPR002110">
    <property type="entry name" value="Ankyrin_rpt"/>
</dbReference>
<dbReference type="Pfam" id="PF13606">
    <property type="entry name" value="Ank_3"/>
    <property type="match status" value="1"/>
</dbReference>
<feature type="repeat" description="ANK" evidence="3">
    <location>
        <begin position="209"/>
        <end position="235"/>
    </location>
</feature>
<feature type="compositionally biased region" description="Basic and acidic residues" evidence="4">
    <location>
        <begin position="387"/>
        <end position="401"/>
    </location>
</feature>
<dbReference type="PANTHER" id="PTHR24198">
    <property type="entry name" value="ANKYRIN REPEAT AND PROTEIN KINASE DOMAIN-CONTAINING PROTEIN"/>
    <property type="match status" value="1"/>
</dbReference>
<dbReference type="OrthoDB" id="433692at2759"/>